<dbReference type="GO" id="GO:0016020">
    <property type="term" value="C:membrane"/>
    <property type="evidence" value="ECO:0007669"/>
    <property type="project" value="TreeGrafter"/>
</dbReference>
<evidence type="ECO:0000313" key="5">
    <source>
        <dbReference type="EnsemblMetazoa" id="XP_020914852.1"/>
    </source>
</evidence>
<protein>
    <recommendedName>
        <fullName evidence="4">Cytochrome b5 heme-binding domain-containing protein</fullName>
    </recommendedName>
</protein>
<feature type="transmembrane region" description="Helical" evidence="3">
    <location>
        <begin position="50"/>
        <end position="70"/>
    </location>
</feature>
<reference evidence="5" key="1">
    <citation type="submission" date="2022-11" db="UniProtKB">
        <authorList>
            <consortium name="EnsemblMetazoa"/>
        </authorList>
    </citation>
    <scope>IDENTIFICATION</scope>
</reference>
<dbReference type="RefSeq" id="XP_020914852.1">
    <property type="nucleotide sequence ID" value="XM_021059193.2"/>
</dbReference>
<dbReference type="OMA" id="PPCNIEW"/>
<name>A0A913Y533_EXADI</name>
<dbReference type="PANTHER" id="PTHR10281">
    <property type="entry name" value="MEMBRANE-ASSOCIATED PROGESTERONE RECEPTOR COMPONENT-RELATED"/>
    <property type="match status" value="1"/>
</dbReference>
<dbReference type="Gene3D" id="3.10.120.10">
    <property type="entry name" value="Cytochrome b5-like heme/steroid binding domain"/>
    <property type="match status" value="1"/>
</dbReference>
<feature type="compositionally biased region" description="Low complexity" evidence="2">
    <location>
        <begin position="18"/>
        <end position="30"/>
    </location>
</feature>
<dbReference type="OrthoDB" id="10257697at2759"/>
<feature type="region of interest" description="Disordered" evidence="2">
    <location>
        <begin position="1"/>
        <end position="39"/>
    </location>
</feature>
<keyword evidence="3" id="KW-1133">Transmembrane helix</keyword>
<evidence type="ECO:0000256" key="1">
    <source>
        <dbReference type="ARBA" id="ARBA00038357"/>
    </source>
</evidence>
<accession>A0A913Y533</accession>
<dbReference type="GeneID" id="110252377"/>
<sequence length="310" mass="34794">MAKITELPSDDDSTPEASNKPSSKSQQNSLPKRKKSDESMSLKNTSGVLYVNYILLPIVMIILSAVFLYFTQNHDREAKSSRQKKGILMTATELSKHDGSDSSIPIYIAILGRVYDVDKGKRHYGKDSGYNIFAGRDSTPSFVTGQFSREKATDDVTGLSPEEMLGIKEWMDFYRKDYTYIGKVIGRYYDENGSPTSALKKAKKLIKEGKLLKEKQKEEEKKFPPCNSKWSQDEGSEVWCSTESGGIRRSWTGVPRQFFKPGSRQAKCVCVRTTGPSSDTLEGNEGDLNNPNLKLYPGCKRMDVLCKLKS</sequence>
<dbReference type="SMART" id="SM01117">
    <property type="entry name" value="Cyt-b5"/>
    <property type="match status" value="1"/>
</dbReference>
<evidence type="ECO:0000256" key="3">
    <source>
        <dbReference type="SAM" id="Phobius"/>
    </source>
</evidence>
<evidence type="ECO:0000259" key="4">
    <source>
        <dbReference type="SMART" id="SM01117"/>
    </source>
</evidence>
<dbReference type="AlphaFoldDB" id="A0A913Y533"/>
<dbReference type="InterPro" id="IPR036400">
    <property type="entry name" value="Cyt_B5-like_heme/steroid_sf"/>
</dbReference>
<proteinExistence type="inferred from homology"/>
<organism evidence="5 6">
    <name type="scientific">Exaiptasia diaphana</name>
    <name type="common">Tropical sea anemone</name>
    <name type="synonym">Aiptasia pulchella</name>
    <dbReference type="NCBI Taxonomy" id="2652724"/>
    <lineage>
        <taxon>Eukaryota</taxon>
        <taxon>Metazoa</taxon>
        <taxon>Cnidaria</taxon>
        <taxon>Anthozoa</taxon>
        <taxon>Hexacorallia</taxon>
        <taxon>Actiniaria</taxon>
        <taxon>Aiptasiidae</taxon>
        <taxon>Exaiptasia</taxon>
    </lineage>
</organism>
<keyword evidence="6" id="KW-1185">Reference proteome</keyword>
<dbReference type="PANTHER" id="PTHR10281:SF4">
    <property type="entry name" value="NEUFERRICIN"/>
    <property type="match status" value="1"/>
</dbReference>
<evidence type="ECO:0000256" key="2">
    <source>
        <dbReference type="SAM" id="MobiDB-lite"/>
    </source>
</evidence>
<evidence type="ECO:0000313" key="6">
    <source>
        <dbReference type="Proteomes" id="UP000887567"/>
    </source>
</evidence>
<dbReference type="InterPro" id="IPR001199">
    <property type="entry name" value="Cyt_B5-like_heme/steroid-bd"/>
</dbReference>
<dbReference type="Pfam" id="PF00173">
    <property type="entry name" value="Cyt-b5"/>
    <property type="match status" value="1"/>
</dbReference>
<keyword evidence="3" id="KW-0472">Membrane</keyword>
<dbReference type="SUPFAM" id="SSF55856">
    <property type="entry name" value="Cytochrome b5-like heme/steroid binding domain"/>
    <property type="match status" value="1"/>
</dbReference>
<dbReference type="GO" id="GO:0012505">
    <property type="term" value="C:endomembrane system"/>
    <property type="evidence" value="ECO:0007669"/>
    <property type="project" value="TreeGrafter"/>
</dbReference>
<comment type="similarity">
    <text evidence="1">Belongs to the cytochrome b5 family. MAPR subfamily.</text>
</comment>
<dbReference type="InterPro" id="IPR050577">
    <property type="entry name" value="MAPR/NEUFC/NENF-like"/>
</dbReference>
<keyword evidence="3" id="KW-0812">Transmembrane</keyword>
<dbReference type="EnsemblMetazoa" id="XM_021059193.2">
    <property type="protein sequence ID" value="XP_020914852.1"/>
    <property type="gene ID" value="LOC110252377"/>
</dbReference>
<feature type="domain" description="Cytochrome b5 heme-binding" evidence="4">
    <location>
        <begin position="89"/>
        <end position="185"/>
    </location>
</feature>
<dbReference type="Proteomes" id="UP000887567">
    <property type="component" value="Unplaced"/>
</dbReference>
<dbReference type="KEGG" id="epa:110252377"/>